<proteinExistence type="predicted"/>
<gene>
    <name evidence="2" type="ORF">LK03_09625</name>
</gene>
<evidence type="ECO:0000313" key="3">
    <source>
        <dbReference type="Proteomes" id="UP000029493"/>
    </source>
</evidence>
<accession>A0A089WJP0</accession>
<protein>
    <recommendedName>
        <fullName evidence="4">Secreted protein</fullName>
    </recommendedName>
</protein>
<dbReference type="EMBL" id="CP009455">
    <property type="protein sequence ID" value="AIR89525.1"/>
    <property type="molecule type" value="Genomic_DNA"/>
</dbReference>
<dbReference type="AlphaFoldDB" id="A0A089WJP0"/>
<dbReference type="RefSeq" id="WP_038412104.1">
    <property type="nucleotide sequence ID" value="NZ_CP009455.1"/>
</dbReference>
<dbReference type="OrthoDB" id="7030781at2"/>
<evidence type="ECO:0000256" key="1">
    <source>
        <dbReference type="SAM" id="SignalP"/>
    </source>
</evidence>
<sequence>MSNSMGLASVFVLSSVLLSPLAFAEESPVFAARNQAVAEHAEALFAQQRDVVKDAQQTASKLQADDHIDS</sequence>
<dbReference type="KEGG" id="psw:LK03_09625"/>
<reference evidence="2 3" key="1">
    <citation type="submission" date="2014-09" db="EMBL/GenBank/DDBJ databases">
        <authorList>
            <person name="Chan K.-G."/>
        </authorList>
    </citation>
    <scope>NUCLEOTIDE SEQUENCE [LARGE SCALE GENOMIC DNA]</scope>
    <source>
        <strain evidence="2 3">ND07</strain>
    </source>
</reference>
<organism evidence="2 3">
    <name type="scientific">Pseudomonas cremoricolorata</name>
    <dbReference type="NCBI Taxonomy" id="157783"/>
    <lineage>
        <taxon>Bacteria</taxon>
        <taxon>Pseudomonadati</taxon>
        <taxon>Pseudomonadota</taxon>
        <taxon>Gammaproteobacteria</taxon>
        <taxon>Pseudomonadales</taxon>
        <taxon>Pseudomonadaceae</taxon>
        <taxon>Pseudomonas</taxon>
    </lineage>
</organism>
<evidence type="ECO:0008006" key="4">
    <source>
        <dbReference type="Google" id="ProtNLM"/>
    </source>
</evidence>
<evidence type="ECO:0000313" key="2">
    <source>
        <dbReference type="EMBL" id="AIR89525.1"/>
    </source>
</evidence>
<dbReference type="Proteomes" id="UP000029493">
    <property type="component" value="Chromosome"/>
</dbReference>
<dbReference type="STRING" id="157783.LK03_09625"/>
<keyword evidence="1" id="KW-0732">Signal</keyword>
<feature type="signal peptide" evidence="1">
    <location>
        <begin position="1"/>
        <end position="24"/>
    </location>
</feature>
<feature type="chain" id="PRO_5001851004" description="Secreted protein" evidence="1">
    <location>
        <begin position="25"/>
        <end position="70"/>
    </location>
</feature>
<name>A0A089WJP0_9PSED</name>
<keyword evidence="3" id="KW-1185">Reference proteome</keyword>